<dbReference type="OMA" id="RMGVAPC"/>
<dbReference type="AlphaFoldDB" id="D0RMD4"/>
<evidence type="ECO:0000259" key="1">
    <source>
        <dbReference type="Pfam" id="PF06722"/>
    </source>
</evidence>
<dbReference type="PANTHER" id="PTHR48050:SF13">
    <property type="entry name" value="STEROL 3-BETA-GLUCOSYLTRANSFERASE UGT80A2"/>
    <property type="match status" value="1"/>
</dbReference>
<dbReference type="KEGG" id="pif:PITG_22472"/>
<dbReference type="VEuPathDB" id="FungiDB:PITG_22472"/>
<dbReference type="RefSeq" id="XP_002909797.1">
    <property type="nucleotide sequence ID" value="XM_002909751.1"/>
</dbReference>
<name>D0RMD4_PHYIT</name>
<dbReference type="PANTHER" id="PTHR48050">
    <property type="entry name" value="STEROL 3-BETA-GLUCOSYLTRANSFERASE"/>
    <property type="match status" value="1"/>
</dbReference>
<evidence type="ECO:0000313" key="3">
    <source>
        <dbReference type="Proteomes" id="UP000006643"/>
    </source>
</evidence>
<dbReference type="EMBL" id="GG690818">
    <property type="protein sequence ID" value="EEY62341.1"/>
    <property type="molecule type" value="Genomic_DNA"/>
</dbReference>
<dbReference type="InParanoid" id="D0RMD4"/>
<feature type="domain" description="Erythromycin biosynthesis protein CIII-like C-terminal" evidence="1">
    <location>
        <begin position="3"/>
        <end position="64"/>
    </location>
</feature>
<dbReference type="Gene3D" id="3.40.50.2000">
    <property type="entry name" value="Glycogen Phosphorylase B"/>
    <property type="match status" value="1"/>
</dbReference>
<dbReference type="OrthoDB" id="128343at2759"/>
<dbReference type="GO" id="GO:0016757">
    <property type="term" value="F:glycosyltransferase activity"/>
    <property type="evidence" value="ECO:0007669"/>
    <property type="project" value="UniProtKB-ARBA"/>
</dbReference>
<dbReference type="GeneID" id="9468175"/>
<dbReference type="InterPro" id="IPR050426">
    <property type="entry name" value="Glycosyltransferase_28"/>
</dbReference>
<reference evidence="3" key="1">
    <citation type="journal article" date="2009" name="Nature">
        <title>Genome sequence and analysis of the Irish potato famine pathogen Phytophthora infestans.</title>
        <authorList>
            <consortium name="The Broad Institute Genome Sequencing Platform"/>
            <person name="Haas B.J."/>
            <person name="Kamoun S."/>
            <person name="Zody M.C."/>
            <person name="Jiang R.H."/>
            <person name="Handsaker R.E."/>
            <person name="Cano L.M."/>
            <person name="Grabherr M."/>
            <person name="Kodira C.D."/>
            <person name="Raffaele S."/>
            <person name="Torto-Alalibo T."/>
            <person name="Bozkurt T.O."/>
            <person name="Ah-Fong A.M."/>
            <person name="Alvarado L."/>
            <person name="Anderson V.L."/>
            <person name="Armstrong M.R."/>
            <person name="Avrova A."/>
            <person name="Baxter L."/>
            <person name="Beynon J."/>
            <person name="Boevink P.C."/>
            <person name="Bollmann S.R."/>
            <person name="Bos J.I."/>
            <person name="Bulone V."/>
            <person name="Cai G."/>
            <person name="Cakir C."/>
            <person name="Carrington J.C."/>
            <person name="Chawner M."/>
            <person name="Conti L."/>
            <person name="Costanzo S."/>
            <person name="Ewan R."/>
            <person name="Fahlgren N."/>
            <person name="Fischbach M.A."/>
            <person name="Fugelstad J."/>
            <person name="Gilroy E.M."/>
            <person name="Gnerre S."/>
            <person name="Green P.J."/>
            <person name="Grenville-Briggs L.J."/>
            <person name="Griffith J."/>
            <person name="Grunwald N.J."/>
            <person name="Horn K."/>
            <person name="Horner N.R."/>
            <person name="Hu C.H."/>
            <person name="Huitema E."/>
            <person name="Jeong D.H."/>
            <person name="Jones A.M."/>
            <person name="Jones J.D."/>
            <person name="Jones R.W."/>
            <person name="Karlsson E.K."/>
            <person name="Kunjeti S.G."/>
            <person name="Lamour K."/>
            <person name="Liu Z."/>
            <person name="Ma L."/>
            <person name="Maclean D."/>
            <person name="Chibucos M.C."/>
            <person name="McDonald H."/>
            <person name="McWalters J."/>
            <person name="Meijer H.J."/>
            <person name="Morgan W."/>
            <person name="Morris P.F."/>
            <person name="Munro C.A."/>
            <person name="O'Neill K."/>
            <person name="Ospina-Giraldo M."/>
            <person name="Pinzon A."/>
            <person name="Pritchard L."/>
            <person name="Ramsahoye B."/>
            <person name="Ren Q."/>
            <person name="Restrepo S."/>
            <person name="Roy S."/>
            <person name="Sadanandom A."/>
            <person name="Savidor A."/>
            <person name="Schornack S."/>
            <person name="Schwartz D.C."/>
            <person name="Schumann U.D."/>
            <person name="Schwessinger B."/>
            <person name="Seyer L."/>
            <person name="Sharpe T."/>
            <person name="Silvar C."/>
            <person name="Song J."/>
            <person name="Studholme D.J."/>
            <person name="Sykes S."/>
            <person name="Thines M."/>
            <person name="van de Vondervoort P.J."/>
            <person name="Phuntumart V."/>
            <person name="Wawra S."/>
            <person name="Weide R."/>
            <person name="Win J."/>
            <person name="Young C."/>
            <person name="Zhou S."/>
            <person name="Fry W."/>
            <person name="Meyers B.C."/>
            <person name="van West P."/>
            <person name="Ristaino J."/>
            <person name="Govers F."/>
            <person name="Birch P.R."/>
            <person name="Whisson S.C."/>
            <person name="Judelson H.S."/>
            <person name="Nusbaum C."/>
        </authorList>
    </citation>
    <scope>NUCLEOTIDE SEQUENCE [LARGE SCALE GENOMIC DNA]</scope>
    <source>
        <strain evidence="3">T30-4</strain>
    </source>
</reference>
<dbReference type="Pfam" id="PF06722">
    <property type="entry name" value="EryCIII-like_C"/>
    <property type="match status" value="1"/>
</dbReference>
<evidence type="ECO:0000313" key="2">
    <source>
        <dbReference type="EMBL" id="EEY62341.1"/>
    </source>
</evidence>
<organism evidence="2 3">
    <name type="scientific">Phytophthora infestans (strain T30-4)</name>
    <name type="common">Potato late blight agent</name>
    <dbReference type="NCBI Taxonomy" id="403677"/>
    <lineage>
        <taxon>Eukaryota</taxon>
        <taxon>Sar</taxon>
        <taxon>Stramenopiles</taxon>
        <taxon>Oomycota</taxon>
        <taxon>Peronosporomycetes</taxon>
        <taxon>Peronosporales</taxon>
        <taxon>Peronosporaceae</taxon>
        <taxon>Phytophthora</taxon>
    </lineage>
</organism>
<dbReference type="Proteomes" id="UP000006643">
    <property type="component" value="Unassembled WGS sequence"/>
</dbReference>
<keyword evidence="3" id="KW-1185">Reference proteome</keyword>
<dbReference type="HOGENOM" id="CLU_2836762_0_0_1"/>
<proteinExistence type="predicted"/>
<sequence length="66" mass="6800">MPRVCAVVHHGGAGTTAAGLLAGKPTFIVPFFGDQPFWGHAVVKAGVGVEPCPISQLTTEKLREGS</sequence>
<accession>D0RMD4</accession>
<protein>
    <recommendedName>
        <fullName evidence="1">Erythromycin biosynthesis protein CIII-like C-terminal domain-containing protein</fullName>
    </recommendedName>
</protein>
<gene>
    <name evidence="2" type="ORF">PITG_22472</name>
</gene>
<dbReference type="eggNOG" id="KOG1192">
    <property type="taxonomic scope" value="Eukaryota"/>
</dbReference>
<dbReference type="SUPFAM" id="SSF53756">
    <property type="entry name" value="UDP-Glycosyltransferase/glycogen phosphorylase"/>
    <property type="match status" value="1"/>
</dbReference>
<dbReference type="InterPro" id="IPR010610">
    <property type="entry name" value="EryCIII-like_C"/>
</dbReference>